<gene>
    <name evidence="3" type="ORF">ABEB36_013818</name>
</gene>
<comment type="caution">
    <text evidence="3">The sequence shown here is derived from an EMBL/GenBank/DDBJ whole genome shotgun (WGS) entry which is preliminary data.</text>
</comment>
<dbReference type="AlphaFoldDB" id="A0ABD1E5Q7"/>
<evidence type="ECO:0000313" key="4">
    <source>
        <dbReference type="Proteomes" id="UP001566132"/>
    </source>
</evidence>
<keyword evidence="2" id="KW-0732">Signal</keyword>
<name>A0ABD1E5Q7_HYPHA</name>
<dbReference type="Proteomes" id="UP001566132">
    <property type="component" value="Unassembled WGS sequence"/>
</dbReference>
<evidence type="ECO:0000313" key="3">
    <source>
        <dbReference type="EMBL" id="KAL1489890.1"/>
    </source>
</evidence>
<organism evidence="3 4">
    <name type="scientific">Hypothenemus hampei</name>
    <name type="common">Coffee berry borer</name>
    <dbReference type="NCBI Taxonomy" id="57062"/>
    <lineage>
        <taxon>Eukaryota</taxon>
        <taxon>Metazoa</taxon>
        <taxon>Ecdysozoa</taxon>
        <taxon>Arthropoda</taxon>
        <taxon>Hexapoda</taxon>
        <taxon>Insecta</taxon>
        <taxon>Pterygota</taxon>
        <taxon>Neoptera</taxon>
        <taxon>Endopterygota</taxon>
        <taxon>Coleoptera</taxon>
        <taxon>Polyphaga</taxon>
        <taxon>Cucujiformia</taxon>
        <taxon>Curculionidae</taxon>
        <taxon>Scolytinae</taxon>
        <taxon>Hypothenemus</taxon>
    </lineage>
</organism>
<proteinExistence type="predicted"/>
<keyword evidence="4" id="KW-1185">Reference proteome</keyword>
<feature type="signal peptide" evidence="2">
    <location>
        <begin position="1"/>
        <end position="25"/>
    </location>
</feature>
<reference evidence="3 4" key="1">
    <citation type="submission" date="2024-05" db="EMBL/GenBank/DDBJ databases">
        <title>Genetic variation in Jamaican populations of the coffee berry borer (Hypothenemus hampei).</title>
        <authorList>
            <person name="Errbii M."/>
            <person name="Myrie A."/>
        </authorList>
    </citation>
    <scope>NUCLEOTIDE SEQUENCE [LARGE SCALE GENOMIC DNA]</scope>
    <source>
        <strain evidence="3">JA-Hopewell-2020-01-JO</strain>
        <tissue evidence="3">Whole body</tissue>
    </source>
</reference>
<protein>
    <submittedName>
        <fullName evidence="3">Uncharacterized protein</fullName>
    </submittedName>
</protein>
<evidence type="ECO:0000256" key="2">
    <source>
        <dbReference type="SAM" id="SignalP"/>
    </source>
</evidence>
<feature type="chain" id="PRO_5044747319" evidence="2">
    <location>
        <begin position="26"/>
        <end position="622"/>
    </location>
</feature>
<accession>A0ABD1E5Q7</accession>
<feature type="region of interest" description="Disordered" evidence="1">
    <location>
        <begin position="135"/>
        <end position="164"/>
    </location>
</feature>
<sequence length="622" mass="69409">MLPHRFRVSFFWLAIILTTWRSLHGLQKSSLYENHLHSFNSFKVSPRSCYECNSVPWTPIVGRSLNFPPSSNRHVGGHVQQPPIDQYGAPQKPFTYPQAGQLVDFMLPPPPLRHGGLFQNMQPPANLPLENNYLPSARPSDSYGKPITSNYLDPLPSASGDGNEGLESLIKQGLLTDVQVVPSLRIADYTASIEHPVNLVQSPILDLNIKEREGEEKLSDKPIVVEDSFTSATDLNVTTYPEAVNLDKRPNDKFLESQDGVLDITDQLIQKLIAEHHIIEDPKSQIVNIHKIPASAEVPVVMTPPKPLDGVRTTSPKKLQIIVPYYHQLSKAVYNKEYTTLAPVFIPPPVTTQSSDLWTRLVDDIRFAEDKHEAAKGFEMSTKKSVFVVPQNLEASLQKNIDDWTQQVYSKGTRFLQVKNIPPEYFNTMSKSTEVDHYEASGSNNKEAFIAENLVESESEATTILPSWDDHKVTLKNSTFEKVYVVTPQSYVKIKPTKTPTRGFSMAPKVRNGKINNEIKMTRINIRVEPPSGNQDAKGAMKVIYSEWPHIINDLQTTTSTTPKPTSRHPLFGLMDLVPYTAPVQTLGGHSKVTSVGTSPYAKSTTVISTTMLPNVNQTAKA</sequence>
<evidence type="ECO:0000256" key="1">
    <source>
        <dbReference type="SAM" id="MobiDB-lite"/>
    </source>
</evidence>
<dbReference type="EMBL" id="JBDJPC010000011">
    <property type="protein sequence ID" value="KAL1489890.1"/>
    <property type="molecule type" value="Genomic_DNA"/>
</dbReference>